<evidence type="ECO:0000313" key="2">
    <source>
        <dbReference type="EMBL" id="EGZ18016.1"/>
    </source>
</evidence>
<organism evidence="2 3">
    <name type="scientific">Phytophthora sojae (strain P6497)</name>
    <name type="common">Soybean stem and root rot agent</name>
    <name type="synonym">Phytophthora megasperma f. sp. glycines</name>
    <dbReference type="NCBI Taxonomy" id="1094619"/>
    <lineage>
        <taxon>Eukaryota</taxon>
        <taxon>Sar</taxon>
        <taxon>Stramenopiles</taxon>
        <taxon>Oomycota</taxon>
        <taxon>Peronosporomycetes</taxon>
        <taxon>Peronosporales</taxon>
        <taxon>Peronosporaceae</taxon>
        <taxon>Phytophthora</taxon>
    </lineage>
</organism>
<accession>G4ZGV0</accession>
<dbReference type="Proteomes" id="UP000002640">
    <property type="component" value="Unassembled WGS sequence"/>
</dbReference>
<reference evidence="2 3" key="1">
    <citation type="journal article" date="2006" name="Science">
        <title>Phytophthora genome sequences uncover evolutionary origins and mechanisms of pathogenesis.</title>
        <authorList>
            <person name="Tyler B.M."/>
            <person name="Tripathy S."/>
            <person name="Zhang X."/>
            <person name="Dehal P."/>
            <person name="Jiang R.H."/>
            <person name="Aerts A."/>
            <person name="Arredondo F.D."/>
            <person name="Baxter L."/>
            <person name="Bensasson D."/>
            <person name="Beynon J.L."/>
            <person name="Chapman J."/>
            <person name="Damasceno C.M."/>
            <person name="Dorrance A.E."/>
            <person name="Dou D."/>
            <person name="Dickerman A.W."/>
            <person name="Dubchak I.L."/>
            <person name="Garbelotto M."/>
            <person name="Gijzen M."/>
            <person name="Gordon S.G."/>
            <person name="Govers F."/>
            <person name="Grunwald N.J."/>
            <person name="Huang W."/>
            <person name="Ivors K.L."/>
            <person name="Jones R.W."/>
            <person name="Kamoun S."/>
            <person name="Krampis K."/>
            <person name="Lamour K.H."/>
            <person name="Lee M.K."/>
            <person name="McDonald W.H."/>
            <person name="Medina M."/>
            <person name="Meijer H.J."/>
            <person name="Nordberg E.K."/>
            <person name="Maclean D.J."/>
            <person name="Ospina-Giraldo M.D."/>
            <person name="Morris P.F."/>
            <person name="Phuntumart V."/>
            <person name="Putnam N.H."/>
            <person name="Rash S."/>
            <person name="Rose J.K."/>
            <person name="Sakihama Y."/>
            <person name="Salamov A.A."/>
            <person name="Savidor A."/>
            <person name="Scheuring C.F."/>
            <person name="Smith B.M."/>
            <person name="Sobral B.W."/>
            <person name="Terry A."/>
            <person name="Torto-Alalibo T.A."/>
            <person name="Win J."/>
            <person name="Xu Z."/>
            <person name="Zhang H."/>
            <person name="Grigoriev I.V."/>
            <person name="Rokhsar D.S."/>
            <person name="Boore J.L."/>
        </authorList>
    </citation>
    <scope>NUCLEOTIDE SEQUENCE [LARGE SCALE GENOMIC DNA]</scope>
    <source>
        <strain evidence="2 3">P6497</strain>
    </source>
</reference>
<dbReference type="GeneID" id="20657889"/>
<sequence>MRLSRSLFVVLASILVADGEAVESGQTDKQHRALRSADAEATNAQRNLAPISTWLSQWMAGRMS</sequence>
<evidence type="ECO:0008006" key="4">
    <source>
        <dbReference type="Google" id="ProtNLM"/>
    </source>
</evidence>
<name>G4ZGV0_PHYSP</name>
<keyword evidence="3" id="KW-1185">Reference proteome</keyword>
<dbReference type="EMBL" id="JH159154">
    <property type="protein sequence ID" value="EGZ18016.1"/>
    <property type="molecule type" value="Genomic_DNA"/>
</dbReference>
<proteinExistence type="predicted"/>
<dbReference type="RefSeq" id="XP_009527074.1">
    <property type="nucleotide sequence ID" value="XM_009528779.1"/>
</dbReference>
<feature type="signal peptide" evidence="1">
    <location>
        <begin position="1"/>
        <end position="21"/>
    </location>
</feature>
<protein>
    <recommendedName>
        <fullName evidence="4">RxLR effector protein</fullName>
    </recommendedName>
</protein>
<dbReference type="AlphaFoldDB" id="G4ZGV0"/>
<evidence type="ECO:0000313" key="3">
    <source>
        <dbReference type="Proteomes" id="UP000002640"/>
    </source>
</evidence>
<evidence type="ECO:0000256" key="1">
    <source>
        <dbReference type="SAM" id="SignalP"/>
    </source>
</evidence>
<dbReference type="InParanoid" id="G4ZGV0"/>
<dbReference type="KEGG" id="psoj:PHYSODRAFT_500793"/>
<gene>
    <name evidence="2" type="ORF">PHYSODRAFT_500793</name>
</gene>
<keyword evidence="1" id="KW-0732">Signal</keyword>
<feature type="chain" id="PRO_5003472069" description="RxLR effector protein" evidence="1">
    <location>
        <begin position="22"/>
        <end position="64"/>
    </location>
</feature>